<comment type="caution">
    <text evidence="2">The sequence shown here is derived from an EMBL/GenBank/DDBJ whole genome shotgun (WGS) entry which is preliminary data.</text>
</comment>
<feature type="region of interest" description="Disordered" evidence="1">
    <location>
        <begin position="111"/>
        <end position="190"/>
    </location>
</feature>
<reference evidence="2" key="2">
    <citation type="journal article" date="2023" name="Science">
        <title>Genomic signatures of disease resistance in endangered staghorn corals.</title>
        <authorList>
            <person name="Vollmer S.V."/>
            <person name="Selwyn J.D."/>
            <person name="Despard B.A."/>
            <person name="Roesel C.L."/>
        </authorList>
    </citation>
    <scope>NUCLEOTIDE SEQUENCE</scope>
    <source>
        <strain evidence="2">K2</strain>
    </source>
</reference>
<dbReference type="AlphaFoldDB" id="A0AAD9Q2K1"/>
<feature type="compositionally biased region" description="Polar residues" evidence="1">
    <location>
        <begin position="181"/>
        <end position="190"/>
    </location>
</feature>
<dbReference type="PROSITE" id="PS51257">
    <property type="entry name" value="PROKAR_LIPOPROTEIN"/>
    <property type="match status" value="1"/>
</dbReference>
<sequence>MLQKAIMQSDECTGALGNLNIHVALVGSCFDDKAVGKQIRRQSGGEDVELRIMHPTMSSNQMVVGSVFSGDEMDLIPRVIASAEEACQAAEAITAHRAVLQEDRRLKRQQEEALHLSEVEDRRKVEEKAQETTQPAENQDLEETVMDIQEVRWRRVARFNEQDQPSKRPRQEPGVGESSDDSGTVTFRGS</sequence>
<feature type="compositionally biased region" description="Basic and acidic residues" evidence="1">
    <location>
        <begin position="149"/>
        <end position="171"/>
    </location>
</feature>
<dbReference type="EMBL" id="JARQWQ010000076">
    <property type="protein sequence ID" value="KAK2553544.1"/>
    <property type="molecule type" value="Genomic_DNA"/>
</dbReference>
<dbReference type="Proteomes" id="UP001249851">
    <property type="component" value="Unassembled WGS sequence"/>
</dbReference>
<evidence type="ECO:0000313" key="2">
    <source>
        <dbReference type="EMBL" id="KAK2553544.1"/>
    </source>
</evidence>
<accession>A0AAD9Q2K1</accession>
<proteinExistence type="predicted"/>
<organism evidence="2 3">
    <name type="scientific">Acropora cervicornis</name>
    <name type="common">Staghorn coral</name>
    <dbReference type="NCBI Taxonomy" id="6130"/>
    <lineage>
        <taxon>Eukaryota</taxon>
        <taxon>Metazoa</taxon>
        <taxon>Cnidaria</taxon>
        <taxon>Anthozoa</taxon>
        <taxon>Hexacorallia</taxon>
        <taxon>Scleractinia</taxon>
        <taxon>Astrocoeniina</taxon>
        <taxon>Acroporidae</taxon>
        <taxon>Acropora</taxon>
    </lineage>
</organism>
<name>A0AAD9Q2K1_ACRCE</name>
<evidence type="ECO:0000313" key="3">
    <source>
        <dbReference type="Proteomes" id="UP001249851"/>
    </source>
</evidence>
<reference evidence="2" key="1">
    <citation type="journal article" date="2023" name="G3 (Bethesda)">
        <title>Whole genome assembly and annotation of the endangered Caribbean coral Acropora cervicornis.</title>
        <authorList>
            <person name="Selwyn J.D."/>
            <person name="Vollmer S.V."/>
        </authorList>
    </citation>
    <scope>NUCLEOTIDE SEQUENCE</scope>
    <source>
        <strain evidence="2">K2</strain>
    </source>
</reference>
<protein>
    <submittedName>
        <fullName evidence="2">Uncharacterized protein</fullName>
    </submittedName>
</protein>
<gene>
    <name evidence="2" type="ORF">P5673_025030</name>
</gene>
<feature type="compositionally biased region" description="Basic and acidic residues" evidence="1">
    <location>
        <begin position="111"/>
        <end position="130"/>
    </location>
</feature>
<evidence type="ECO:0000256" key="1">
    <source>
        <dbReference type="SAM" id="MobiDB-lite"/>
    </source>
</evidence>
<keyword evidence="3" id="KW-1185">Reference proteome</keyword>